<proteinExistence type="predicted"/>
<protein>
    <recommendedName>
        <fullName evidence="1">Phospholipid/glycerol acyltransferase domain-containing protein</fullName>
    </recommendedName>
</protein>
<comment type="caution">
    <text evidence="2">The sequence shown here is derived from an EMBL/GenBank/DDBJ whole genome shotgun (WGS) entry which is preliminary data.</text>
</comment>
<dbReference type="InterPro" id="IPR002123">
    <property type="entry name" value="Plipid/glycerol_acylTrfase"/>
</dbReference>
<dbReference type="PATRIC" id="fig|695563.3.peg.469"/>
<evidence type="ECO:0000259" key="1">
    <source>
        <dbReference type="Pfam" id="PF01553"/>
    </source>
</evidence>
<evidence type="ECO:0000313" key="2">
    <source>
        <dbReference type="EMBL" id="KRN92059.1"/>
    </source>
</evidence>
<gene>
    <name evidence="2" type="ORF">IV44_GL000418</name>
</gene>
<reference evidence="2 3" key="1">
    <citation type="journal article" date="2015" name="Genome Announc.">
        <title>Expanding the biotechnology potential of lactobacilli through comparative genomics of 213 strains and associated genera.</title>
        <authorList>
            <person name="Sun Z."/>
            <person name="Harris H.M."/>
            <person name="McCann A."/>
            <person name="Guo C."/>
            <person name="Argimon S."/>
            <person name="Zhang W."/>
            <person name="Yang X."/>
            <person name="Jeffery I.B."/>
            <person name="Cooney J.C."/>
            <person name="Kagawa T.F."/>
            <person name="Liu W."/>
            <person name="Song Y."/>
            <person name="Salvetti E."/>
            <person name="Wrobel A."/>
            <person name="Rasinkangas P."/>
            <person name="Parkhill J."/>
            <person name="Rea M.C."/>
            <person name="O'Sullivan O."/>
            <person name="Ritari J."/>
            <person name="Douillard F.P."/>
            <person name="Paul Ross R."/>
            <person name="Yang R."/>
            <person name="Briner A.E."/>
            <person name="Felis G.E."/>
            <person name="de Vos W.M."/>
            <person name="Barrangou R."/>
            <person name="Klaenhammer T.R."/>
            <person name="Caufield P.W."/>
            <person name="Cui Y."/>
            <person name="Zhang H."/>
            <person name="O'Toole P.W."/>
        </authorList>
    </citation>
    <scope>NUCLEOTIDE SEQUENCE [LARGE SCALE GENOMIC DNA]</scope>
    <source>
        <strain evidence="2 3">DSM 16698</strain>
    </source>
</reference>
<dbReference type="AlphaFoldDB" id="A0A0R2KR28"/>
<organism evidence="2 3">
    <name type="scientific">Lactobacillus amylovorus subsp. animalium DSM 16698</name>
    <dbReference type="NCBI Taxonomy" id="695563"/>
    <lineage>
        <taxon>Bacteria</taxon>
        <taxon>Bacillati</taxon>
        <taxon>Bacillota</taxon>
        <taxon>Bacilli</taxon>
        <taxon>Lactobacillales</taxon>
        <taxon>Lactobacillaceae</taxon>
        <taxon>Lactobacillus</taxon>
        <taxon>Lactobacillus amylovorus subsp. animalium</taxon>
    </lineage>
</organism>
<dbReference type="SUPFAM" id="SSF69593">
    <property type="entry name" value="Glycerol-3-phosphate (1)-acyltransferase"/>
    <property type="match status" value="1"/>
</dbReference>
<dbReference type="Pfam" id="PF01553">
    <property type="entry name" value="Acyltransferase"/>
    <property type="match status" value="1"/>
</dbReference>
<sequence>MRTTNPRIDSGVVDNYLEGTRMKRIYYYHKTTDDVVDSHDQNFSLPDDYVILPNSRGAKIWSAIARRLAAGFGWLVFRFFDNVKVIGKEKLKQVDGGYFIYGNHTRPMGDVFTSLTIFPIKNFYAIAGQANWGIPFIGKYLVRYGGLPVGKDLKQSVKLIKAIKTVIKDKKGEVLIYPEAHVWPYYTKIRPFDATSMHFPVQLNAPSFVMTKTYHKRRFGKRPRAVVYIDGPFYPDQTLSRKEAQNKLHAEIQKTLVDRAKLSDYEYCQYIKK</sequence>
<name>A0A0R2KR28_LACAM</name>
<feature type="domain" description="Phospholipid/glycerol acyltransferase" evidence="1">
    <location>
        <begin position="83"/>
        <end position="202"/>
    </location>
</feature>
<dbReference type="GO" id="GO:0016746">
    <property type="term" value="F:acyltransferase activity"/>
    <property type="evidence" value="ECO:0007669"/>
    <property type="project" value="InterPro"/>
</dbReference>
<evidence type="ECO:0000313" key="3">
    <source>
        <dbReference type="Proteomes" id="UP000051529"/>
    </source>
</evidence>
<dbReference type="Proteomes" id="UP000051529">
    <property type="component" value="Unassembled WGS sequence"/>
</dbReference>
<accession>A0A0R2KR28</accession>
<dbReference type="EMBL" id="JQBQ01000017">
    <property type="protein sequence ID" value="KRN92059.1"/>
    <property type="molecule type" value="Genomic_DNA"/>
</dbReference>